<gene>
    <name evidence="1" type="ORF">MBUL_00083</name>
</gene>
<reference evidence="1" key="1">
    <citation type="submission" date="2019-12" db="EMBL/GenBank/DDBJ databases">
        <authorList>
            <person name="Cremers G."/>
        </authorList>
    </citation>
    <scope>NUCLEOTIDE SEQUENCE</scope>
    <source>
        <strain evidence="1">Mbul1</strain>
    </source>
</reference>
<dbReference type="AlphaFoldDB" id="A0A679IXI9"/>
<name>A0A679IXI9_9HYPH</name>
<organism evidence="1">
    <name type="scientific">Methylobacterium bullatum</name>
    <dbReference type="NCBI Taxonomy" id="570505"/>
    <lineage>
        <taxon>Bacteria</taxon>
        <taxon>Pseudomonadati</taxon>
        <taxon>Pseudomonadota</taxon>
        <taxon>Alphaproteobacteria</taxon>
        <taxon>Hyphomicrobiales</taxon>
        <taxon>Methylobacteriaceae</taxon>
        <taxon>Methylobacterium</taxon>
    </lineage>
</organism>
<protein>
    <submittedName>
        <fullName evidence="1">Uncharacterized protein</fullName>
    </submittedName>
</protein>
<accession>A0A679IXI9</accession>
<dbReference type="EMBL" id="LR743504">
    <property type="protein sequence ID" value="CAA2099310.1"/>
    <property type="molecule type" value="Genomic_DNA"/>
</dbReference>
<evidence type="ECO:0000313" key="1">
    <source>
        <dbReference type="EMBL" id="CAA2099310.1"/>
    </source>
</evidence>
<proteinExistence type="predicted"/>
<sequence>MEDWKDGVDPELFNADFRPQDDVVIVSDIEAINPRGGKLTLKKGSFFKVRMMGGFLFCRPKGGGKYDEIAVPPAEFRHVQFLQLKVVPVD</sequence>